<name>A0A4R6BZ47_9STAP</name>
<gene>
    <name evidence="3" type="ORF">ERX55_08265</name>
</gene>
<dbReference type="EMBL" id="SCWF01000009">
    <property type="protein sequence ID" value="TDM13578.1"/>
    <property type="molecule type" value="Genomic_DNA"/>
</dbReference>
<dbReference type="Gene3D" id="3.30.310.160">
    <property type="entry name" value="YycH protein, domain 2"/>
    <property type="match status" value="1"/>
</dbReference>
<keyword evidence="1" id="KW-0812">Transmembrane</keyword>
<dbReference type="InterPro" id="IPR009996">
    <property type="entry name" value="YycH"/>
</dbReference>
<dbReference type="Proteomes" id="UP000294843">
    <property type="component" value="Unassembled WGS sequence"/>
</dbReference>
<dbReference type="Gene3D" id="3.10.450.310">
    <property type="match status" value="1"/>
</dbReference>
<feature type="domain" description="Regulatory protein YycH" evidence="2">
    <location>
        <begin position="11"/>
        <end position="431"/>
    </location>
</feature>
<evidence type="ECO:0000256" key="1">
    <source>
        <dbReference type="SAM" id="Phobius"/>
    </source>
</evidence>
<dbReference type="OrthoDB" id="2382185at2"/>
<dbReference type="AlphaFoldDB" id="A0A4R6BZ47"/>
<keyword evidence="1" id="KW-0472">Membrane</keyword>
<reference evidence="3 4" key="1">
    <citation type="submission" date="2019-01" db="EMBL/GenBank/DDBJ databases">
        <title>Draft genome sequences of the type strains of six Macrococcus species.</title>
        <authorList>
            <person name="Mazhar S."/>
            <person name="Altermann E."/>
            <person name="Hill C."/>
            <person name="Mcauliffe O."/>
        </authorList>
    </citation>
    <scope>NUCLEOTIDE SEQUENCE [LARGE SCALE GENOMIC DNA]</scope>
    <source>
        <strain evidence="3 4">ATCC 51825</strain>
    </source>
</reference>
<accession>A0A4R6BZ47</accession>
<protein>
    <recommendedName>
        <fullName evidence="2">Regulatory protein YycH domain-containing protein</fullName>
    </recommendedName>
</protein>
<evidence type="ECO:0000259" key="2">
    <source>
        <dbReference type="Pfam" id="PF07435"/>
    </source>
</evidence>
<organism evidence="3 4">
    <name type="scientific">Macrococcus bovicus</name>
    <dbReference type="NCBI Taxonomy" id="69968"/>
    <lineage>
        <taxon>Bacteria</taxon>
        <taxon>Bacillati</taxon>
        <taxon>Bacillota</taxon>
        <taxon>Bacilli</taxon>
        <taxon>Bacillales</taxon>
        <taxon>Staphylococcaceae</taxon>
        <taxon>Macrococcus</taxon>
    </lineage>
</organism>
<evidence type="ECO:0000313" key="4">
    <source>
        <dbReference type="Proteomes" id="UP000294843"/>
    </source>
</evidence>
<comment type="caution">
    <text evidence="3">The sequence shown here is derived from an EMBL/GenBank/DDBJ whole genome shotgun (WGS) entry which is preliminary data.</text>
</comment>
<dbReference type="InterPro" id="IPR042274">
    <property type="entry name" value="YycH/YycI_2"/>
</dbReference>
<proteinExistence type="predicted"/>
<keyword evidence="4" id="KW-1185">Reference proteome</keyword>
<keyword evidence="1" id="KW-1133">Transmembrane helix</keyword>
<feature type="transmembrane region" description="Helical" evidence="1">
    <location>
        <begin position="12"/>
        <end position="31"/>
    </location>
</feature>
<dbReference type="Pfam" id="PF07435">
    <property type="entry name" value="YycH"/>
    <property type="match status" value="1"/>
</dbReference>
<sequence>MMVIGMYKNLIKSLILIILVCSSMVLTYLIWNFKPQLTNVDTAVVEKKTIGPRFIDNIKNIYMPYQAVSYNEGNIKGTTESRLIMELTNFLSESQIQSAYLIDNNGKFQAKHIGNRFTLFDFTVDIPQTMYVTNILDMNYKSGDRYTFKRLMIDSESRKNVNIYLIGRTKVLKIETDAKSQAFNKLMQTERKSMVDYTSLVTNEFTSSDKMQLYIPQEADNIRAYRYIADRISVKDINDAVLDDQDNIIERDRKESTTYFSNTGIVSVNDSDIYKYNNLSEADSVKAAPREILVKSFKFISSHGGFTDDYRLFDIDDDNRTIDYQMFLGGRPVFNKTGLSNISVIWGKNDQYEYRRGLLSTSVAVPSTQAVEKLPSAERVRYRLASSKEYRFDKITNMLIGYEMKKSADSEIQANLLFEPHWYIEYNNRWLKYEDGRLK</sequence>
<evidence type="ECO:0000313" key="3">
    <source>
        <dbReference type="EMBL" id="TDM13578.1"/>
    </source>
</evidence>